<dbReference type="PIRSF" id="PIRSF015040">
    <property type="entry name" value="ATPase_SAG2001_prd"/>
    <property type="match status" value="1"/>
</dbReference>
<dbReference type="RefSeq" id="WP_118033336.1">
    <property type="nucleotide sequence ID" value="NZ_BQNJ01000003.1"/>
</dbReference>
<dbReference type="InterPro" id="IPR027417">
    <property type="entry name" value="P-loop_NTPase"/>
</dbReference>
<feature type="compositionally biased region" description="Acidic residues" evidence="1">
    <location>
        <begin position="826"/>
        <end position="867"/>
    </location>
</feature>
<dbReference type="Pfam" id="PF12846">
    <property type="entry name" value="AAA_10"/>
    <property type="match status" value="1"/>
</dbReference>
<dbReference type="Proteomes" id="UP001055091">
    <property type="component" value="Unassembled WGS sequence"/>
</dbReference>
<sequence>MYQCPINYFVDNLIFNADGSCWSAYRLHGFNYDYLSTQGKVNKLLQLARLFMGIMSEAQILIIPVEQDLKEHFDNLRKRIKENDILYNTAQQQIKLTEEYLQEKTKKAGLTNDYNTYIVIKLNKAAEYEAVEKLWDAVQYFFRDPINAINVQMNLDTKDILQSKIKAYQKMAKRWLDENEIKMAMEATTTEETQWLFRRLPYRGTGKSAKLFYKNLRKESWNPRYDEVDVEKEKIVRPYHRDVVNLFNGNISREDRRLKISTGFTTSYQTFLTLAHIPDVTEFPGNEWIYMLQKQNLQTEICIQLKLIPHKSALHRLDLKNREINSQIEHITEAKAKVPEDLLEAEEYAGYMEQELKVNKAPILETSVTICVADENPEELERKCSYIRELYDEINFVVERPLTDQFKLYMSFIPSVRNMMKDFVLPLTPMTLASSIVGVTRELGDRRGGFIGTTGGEEKPVFFAPELACLTNLSPAITLFGDLGTGKSFNANLLIYLLVLYGGYGLIIDPKGERSHWETAMVALRGLITIVTLGPDEADRGKLDPYIMYPDNMSEANELALNVLSDLLAIDPKSDENTILIESMQKINQFPGKNSMLKLVTVLEAVPEKDELHGIAQKLARKIRSQRENGMAGLLIGNGNEEAIRLENRLNIIQLQNLKMPDPTTSKEDYSREEILSGIIFGQVSAFVKKFALVKRPVPKGILIDESWFVSKSKQGRNMEEFISRMGRSLFTIIMYNGHSVTDLPTEGIKNSITYKFVFRCRNNKEEAERLLEYIGLEVTPENMAIIQNLRSGQCLFKDMYNRVGVLQFDAVFQDIIDVFSTTPKEDEEDNYAEEELEEETIKADDEEQEEVYLPEIDYEADTEDPYTQDPYVEDSGGYVDDNDAFSLEIAFSEEDIFQKEQL</sequence>
<dbReference type="SUPFAM" id="SSF52540">
    <property type="entry name" value="P-loop containing nucleoside triphosphate hydrolases"/>
    <property type="match status" value="1"/>
</dbReference>
<dbReference type="PANTHER" id="PTHR30121:SF6">
    <property type="entry name" value="SLR6007 PROTEIN"/>
    <property type="match status" value="1"/>
</dbReference>
<accession>A0A374NXP0</accession>
<evidence type="ECO:0000313" key="3">
    <source>
        <dbReference type="EMBL" id="RGI95774.1"/>
    </source>
</evidence>
<comment type="caution">
    <text evidence="3">The sequence shown here is derived from an EMBL/GenBank/DDBJ whole genome shotgun (WGS) entry which is preliminary data.</text>
</comment>
<dbReference type="PANTHER" id="PTHR30121">
    <property type="entry name" value="UNCHARACTERIZED PROTEIN YJGR-RELATED"/>
    <property type="match status" value="1"/>
</dbReference>
<dbReference type="Proteomes" id="UP000263014">
    <property type="component" value="Unassembled WGS sequence"/>
</dbReference>
<feature type="region of interest" description="Disordered" evidence="1">
    <location>
        <begin position="825"/>
        <end position="879"/>
    </location>
</feature>
<name>A0A374NXP0_9FIRM</name>
<protein>
    <submittedName>
        <fullName evidence="2">ATP/GTP-binding protein</fullName>
    </submittedName>
</protein>
<proteinExistence type="predicted"/>
<dbReference type="EMBL" id="BQNJ01000003">
    <property type="protein sequence ID" value="GKH04795.1"/>
    <property type="molecule type" value="Genomic_DNA"/>
</dbReference>
<evidence type="ECO:0000256" key="1">
    <source>
        <dbReference type="SAM" id="MobiDB-lite"/>
    </source>
</evidence>
<reference evidence="3 4" key="1">
    <citation type="submission" date="2018-08" db="EMBL/GenBank/DDBJ databases">
        <title>A genome reference for cultivated species of the human gut microbiota.</title>
        <authorList>
            <person name="Zou Y."/>
            <person name="Xue W."/>
            <person name="Luo G."/>
        </authorList>
    </citation>
    <scope>NUCLEOTIDE SEQUENCE [LARGE SCALE GENOMIC DNA]</scope>
    <source>
        <strain evidence="3 4">TM09-12</strain>
    </source>
</reference>
<organism evidence="3 4">
    <name type="scientific">Hungatella hathewayi</name>
    <dbReference type="NCBI Taxonomy" id="154046"/>
    <lineage>
        <taxon>Bacteria</taxon>
        <taxon>Bacillati</taxon>
        <taxon>Bacillota</taxon>
        <taxon>Clostridia</taxon>
        <taxon>Lachnospirales</taxon>
        <taxon>Lachnospiraceae</taxon>
        <taxon>Hungatella</taxon>
    </lineage>
</organism>
<gene>
    <name evidence="2" type="ORF">CE91St55_67760</name>
    <name evidence="3" type="ORF">DXD79_31250</name>
</gene>
<dbReference type="InterPro" id="IPR051162">
    <property type="entry name" value="T4SS_component"/>
</dbReference>
<evidence type="ECO:0000313" key="4">
    <source>
        <dbReference type="Proteomes" id="UP000263014"/>
    </source>
</evidence>
<dbReference type="InterPro" id="IPR016628">
    <property type="entry name" value="ATPase_SAG2001_prd"/>
</dbReference>
<evidence type="ECO:0000313" key="2">
    <source>
        <dbReference type="EMBL" id="GKH04795.1"/>
    </source>
</evidence>
<dbReference type="AlphaFoldDB" id="A0A374NXP0"/>
<reference evidence="2" key="2">
    <citation type="submission" date="2022-01" db="EMBL/GenBank/DDBJ databases">
        <title>Novel bile acid biosynthetic pathways are enriched in the microbiome of centenarians.</title>
        <authorList>
            <person name="Sato Y."/>
            <person name="Atarashi K."/>
            <person name="Plichta R.D."/>
            <person name="Arai Y."/>
            <person name="Sasajima S."/>
            <person name="Kearney M.S."/>
            <person name="Suda W."/>
            <person name="Takeshita K."/>
            <person name="Sasaki T."/>
            <person name="Okamoto S."/>
            <person name="Skelly N.A."/>
            <person name="Okamura Y."/>
            <person name="Vlamakis H."/>
            <person name="Li Y."/>
            <person name="Tanoue T."/>
            <person name="Takei H."/>
            <person name="Nittono H."/>
            <person name="Narushima S."/>
            <person name="Irie J."/>
            <person name="Itoh H."/>
            <person name="Moriya K."/>
            <person name="Sugiura Y."/>
            <person name="Suematsu M."/>
            <person name="Moritoki N."/>
            <person name="Shibata S."/>
            <person name="Littman R.D."/>
            <person name="Fischbach A.M."/>
            <person name="Uwamino Y."/>
            <person name="Inoue T."/>
            <person name="Honda A."/>
            <person name="Hattori M."/>
            <person name="Murai T."/>
            <person name="Xavier J.R."/>
            <person name="Hirose N."/>
            <person name="Honda K."/>
        </authorList>
    </citation>
    <scope>NUCLEOTIDE SEQUENCE</scope>
    <source>
        <strain evidence="2">CE91-St55</strain>
    </source>
</reference>
<dbReference type="EMBL" id="QSON01000028">
    <property type="protein sequence ID" value="RGI95774.1"/>
    <property type="molecule type" value="Genomic_DNA"/>
</dbReference>
<dbReference type="Gene3D" id="3.40.50.300">
    <property type="entry name" value="P-loop containing nucleotide triphosphate hydrolases"/>
    <property type="match status" value="1"/>
</dbReference>